<dbReference type="eggNOG" id="KOG1418">
    <property type="taxonomic scope" value="Eukaryota"/>
</dbReference>
<dbReference type="GO" id="GO:0022841">
    <property type="term" value="F:potassium ion leak channel activity"/>
    <property type="evidence" value="ECO:0007669"/>
    <property type="project" value="TreeGrafter"/>
</dbReference>
<dbReference type="Proteomes" id="UP000009131">
    <property type="component" value="Unassembled WGS sequence"/>
</dbReference>
<protein>
    <recommendedName>
        <fullName evidence="11">Potassium channel domain-containing protein</fullName>
    </recommendedName>
</protein>
<dbReference type="GO" id="GO:0005886">
    <property type="term" value="C:plasma membrane"/>
    <property type="evidence" value="ECO:0007669"/>
    <property type="project" value="TreeGrafter"/>
</dbReference>
<keyword evidence="7 8" id="KW-0407">Ion channel</keyword>
<dbReference type="InterPro" id="IPR013099">
    <property type="entry name" value="K_chnl_dom"/>
</dbReference>
<dbReference type="PANTHER" id="PTHR11003">
    <property type="entry name" value="POTASSIUM CHANNEL, SUBFAMILY K"/>
    <property type="match status" value="1"/>
</dbReference>
<feature type="transmembrane region" description="Helical" evidence="10">
    <location>
        <begin position="109"/>
        <end position="131"/>
    </location>
</feature>
<feature type="transmembrane region" description="Helical" evidence="10">
    <location>
        <begin position="317"/>
        <end position="341"/>
    </location>
</feature>
<keyword evidence="4 10" id="KW-1133">Transmembrane helix</keyword>
<dbReference type="GO" id="GO:0030322">
    <property type="term" value="P:stabilization of membrane potential"/>
    <property type="evidence" value="ECO:0007669"/>
    <property type="project" value="TreeGrafter"/>
</dbReference>
<evidence type="ECO:0000256" key="1">
    <source>
        <dbReference type="ARBA" id="ARBA00004141"/>
    </source>
</evidence>
<feature type="transmembrane region" description="Helical" evidence="10">
    <location>
        <begin position="263"/>
        <end position="281"/>
    </location>
</feature>
<dbReference type="SUPFAM" id="SSF81324">
    <property type="entry name" value="Voltage-gated potassium channels"/>
    <property type="match status" value="2"/>
</dbReference>
<keyword evidence="5 8" id="KW-0406">Ion transport</keyword>
<keyword evidence="13" id="KW-1185">Reference proteome</keyword>
<dbReference type="InterPro" id="IPR003280">
    <property type="entry name" value="2pore_dom_K_chnl"/>
</dbReference>
<feature type="transmembrane region" description="Helical" evidence="10">
    <location>
        <begin position="398"/>
        <end position="416"/>
    </location>
</feature>
<evidence type="ECO:0000313" key="12">
    <source>
        <dbReference type="EMBL" id="GAA95008.1"/>
    </source>
</evidence>
<feature type="transmembrane region" description="Helical" evidence="10">
    <location>
        <begin position="185"/>
        <end position="206"/>
    </location>
</feature>
<dbReference type="OrthoDB" id="297496at2759"/>
<evidence type="ECO:0000259" key="11">
    <source>
        <dbReference type="Pfam" id="PF07885"/>
    </source>
</evidence>
<reference evidence="12 13" key="2">
    <citation type="journal article" date="2012" name="Open Biol.">
        <title>Characteristics of nucleosomes and linker DNA regions on the genome of the basidiomycete Mixia osmundae revealed by mono- and dinucleosome mapping.</title>
        <authorList>
            <person name="Nishida H."/>
            <person name="Kondo S."/>
            <person name="Matsumoto T."/>
            <person name="Suzuki Y."/>
            <person name="Yoshikawa H."/>
            <person name="Taylor T.D."/>
            <person name="Sugiyama J."/>
        </authorList>
    </citation>
    <scope>NUCLEOTIDE SEQUENCE [LARGE SCALE GENOMIC DNA]</scope>
    <source>
        <strain evidence="13">CBS 9802 / IAM 14324 / JCM 22182 / KY 12970</strain>
    </source>
</reference>
<keyword evidence="3 8" id="KW-0812">Transmembrane</keyword>
<keyword evidence="2 8" id="KW-0813">Transport</keyword>
<feature type="compositionally biased region" description="Basic and acidic residues" evidence="9">
    <location>
        <begin position="44"/>
        <end position="53"/>
    </location>
</feature>
<sequence>MAPHESSQATATKMRECRDEHANASDKMSSEGGSDATISPSKAAADKSEKMEDAQAEANKQVEAEEEFDKAEEIVQHPHEVMSSFRRAALHRIRHTFRRKSAMHRLKEFAKVAPLISAILAPLSTLMDIPALSERWYTFNGVALPDPTASLALSAVGLAFNLIANVLLMIRFSAQSSWWRLATRLSLLGWLMKTILALANLILFGITTRNGPGYSYDEGFWCAVVSVCISGIIVIMLGIHYFLEFKHSDVLASREIRVTGRHFMMSTAAMFGLIAIQALIFSRIEHWTYLEGIYFSVVVMLTIGYGDFYPTHTATRILLFFFLIANIAALAQLVNGMVTFFKQRTDQRKKDYRETLANDKKIRAKTGYLEKEATLVDEMAFLEAIEAREEQVAQSIEFAMSITVFLLFMLLGAWIFSSIEGWTYGDGLYWSYVTYSTLGLGDFSPITPGGRVIFIVWSLLAVPIVTSAVVSAVSNWISALSQRELEKRKKKTGTSADQIEEVHQLEAEMRKEGRSGNLDEAELAQRVMTKKHQERFIEHSAIVDRGLKQLDFEIKERRASMSVEDDTDNNSITTAMTEEASLYLAERILRAALELEINARSMLIATLDKSSKARTLLRADRNIQIRDLRMLQEDSEMDHPMAEQELNIILPGEDDNMDMLNDEQIWEGVTKHRESLGTLLAAGVRLKRLEGVHKQMFERRRHSVTKLDPEQQADLDADLAEHAPAVQRTDYANHKLDHRNQTV</sequence>
<dbReference type="OMA" id="EHWTYLQ"/>
<name>G7DWR1_MIXOS</name>
<comment type="similarity">
    <text evidence="8">Belongs to the two pore domain potassium channel (TC 1.A.1.8) family.</text>
</comment>
<feature type="transmembrane region" description="Helical" evidence="10">
    <location>
        <begin position="151"/>
        <end position="173"/>
    </location>
</feature>
<feature type="compositionally biased region" description="Basic and acidic residues" evidence="9">
    <location>
        <begin position="13"/>
        <end position="24"/>
    </location>
</feature>
<dbReference type="RefSeq" id="XP_014566739.1">
    <property type="nucleotide sequence ID" value="XM_014711253.1"/>
</dbReference>
<keyword evidence="6 10" id="KW-0472">Membrane</keyword>
<dbReference type="Pfam" id="PF07885">
    <property type="entry name" value="Ion_trans_2"/>
    <property type="match status" value="2"/>
</dbReference>
<reference evidence="12 13" key="1">
    <citation type="journal article" date="2011" name="J. Gen. Appl. Microbiol.">
        <title>Draft genome sequencing of the enigmatic basidiomycete Mixia osmundae.</title>
        <authorList>
            <person name="Nishida H."/>
            <person name="Nagatsuka Y."/>
            <person name="Sugiyama J."/>
        </authorList>
    </citation>
    <scope>NUCLEOTIDE SEQUENCE [LARGE SCALE GENOMIC DNA]</scope>
    <source>
        <strain evidence="13">CBS 9802 / IAM 14324 / JCM 22182 / KY 12970</strain>
    </source>
</reference>
<evidence type="ECO:0000256" key="4">
    <source>
        <dbReference type="ARBA" id="ARBA00022989"/>
    </source>
</evidence>
<dbReference type="PANTHER" id="PTHR11003:SF291">
    <property type="entry name" value="IP11374P"/>
    <property type="match status" value="1"/>
</dbReference>
<organism evidence="12 13">
    <name type="scientific">Mixia osmundae (strain CBS 9802 / IAM 14324 / JCM 22182 / KY 12970)</name>
    <dbReference type="NCBI Taxonomy" id="764103"/>
    <lineage>
        <taxon>Eukaryota</taxon>
        <taxon>Fungi</taxon>
        <taxon>Dikarya</taxon>
        <taxon>Basidiomycota</taxon>
        <taxon>Pucciniomycotina</taxon>
        <taxon>Mixiomycetes</taxon>
        <taxon>Mixiales</taxon>
        <taxon>Mixiaceae</taxon>
        <taxon>Mixia</taxon>
    </lineage>
</organism>
<feature type="compositionally biased region" description="Polar residues" evidence="9">
    <location>
        <begin position="1"/>
        <end position="11"/>
    </location>
</feature>
<evidence type="ECO:0000313" key="13">
    <source>
        <dbReference type="Proteomes" id="UP000009131"/>
    </source>
</evidence>
<feature type="transmembrane region" description="Helical" evidence="10">
    <location>
        <begin position="218"/>
        <end position="243"/>
    </location>
</feature>
<evidence type="ECO:0000256" key="2">
    <source>
        <dbReference type="ARBA" id="ARBA00022448"/>
    </source>
</evidence>
<gene>
    <name evidence="12" type="primary">Mo01663</name>
    <name evidence="12" type="ORF">E5Q_01663</name>
</gene>
<evidence type="ECO:0000256" key="10">
    <source>
        <dbReference type="SAM" id="Phobius"/>
    </source>
</evidence>
<evidence type="ECO:0000256" key="3">
    <source>
        <dbReference type="ARBA" id="ARBA00022692"/>
    </source>
</evidence>
<evidence type="ECO:0000256" key="8">
    <source>
        <dbReference type="RuleBase" id="RU003857"/>
    </source>
</evidence>
<evidence type="ECO:0000256" key="7">
    <source>
        <dbReference type="ARBA" id="ARBA00023303"/>
    </source>
</evidence>
<dbReference type="InParanoid" id="G7DWR1"/>
<dbReference type="GO" id="GO:0015271">
    <property type="term" value="F:outward rectifier potassium channel activity"/>
    <property type="evidence" value="ECO:0007669"/>
    <property type="project" value="TreeGrafter"/>
</dbReference>
<dbReference type="RefSeq" id="XP_014564717.1">
    <property type="nucleotide sequence ID" value="XM_014709231.1"/>
</dbReference>
<feature type="region of interest" description="Disordered" evidence="9">
    <location>
        <begin position="1"/>
        <end position="65"/>
    </location>
</feature>
<dbReference type="Gene3D" id="1.10.287.70">
    <property type="match status" value="2"/>
</dbReference>
<evidence type="ECO:0000256" key="9">
    <source>
        <dbReference type="SAM" id="MobiDB-lite"/>
    </source>
</evidence>
<comment type="caution">
    <text evidence="12">The sequence shown here is derived from an EMBL/GenBank/DDBJ whole genome shotgun (WGS) entry which is preliminary data.</text>
</comment>
<feature type="transmembrane region" description="Helical" evidence="10">
    <location>
        <begin position="452"/>
        <end position="480"/>
    </location>
</feature>
<evidence type="ECO:0000256" key="5">
    <source>
        <dbReference type="ARBA" id="ARBA00023065"/>
    </source>
</evidence>
<dbReference type="PRINTS" id="PR01333">
    <property type="entry name" value="2POREKCHANEL"/>
</dbReference>
<comment type="subcellular location">
    <subcellularLocation>
        <location evidence="1">Membrane</location>
        <topology evidence="1">Multi-pass membrane protein</topology>
    </subcellularLocation>
</comment>
<dbReference type="HOGENOM" id="CLU_025207_0_0_1"/>
<evidence type="ECO:0000256" key="6">
    <source>
        <dbReference type="ARBA" id="ARBA00023136"/>
    </source>
</evidence>
<dbReference type="AlphaFoldDB" id="G7DWR1"/>
<accession>G7DWR1</accession>
<dbReference type="STRING" id="764103.G7DWR1"/>
<dbReference type="EMBL" id="BABT02000054">
    <property type="protein sequence ID" value="GAA95008.1"/>
    <property type="molecule type" value="Genomic_DNA"/>
</dbReference>
<proteinExistence type="inferred from homology"/>
<feature type="domain" description="Potassium channel" evidence="11">
    <location>
        <begin position="405"/>
        <end position="470"/>
    </location>
</feature>
<feature type="domain" description="Potassium channel" evidence="11">
    <location>
        <begin position="273"/>
        <end position="342"/>
    </location>
</feature>